<dbReference type="Pfam" id="PF16353">
    <property type="entry name" value="LacZ_4"/>
    <property type="match status" value="1"/>
</dbReference>
<dbReference type="InterPro" id="IPR004199">
    <property type="entry name" value="B-gal_small/dom_5"/>
</dbReference>
<dbReference type="SUPFAM" id="SSF49303">
    <property type="entry name" value="beta-Galactosidase/glucuronidase domain"/>
    <property type="match status" value="2"/>
</dbReference>
<dbReference type="SUPFAM" id="SSF51445">
    <property type="entry name" value="(Trans)glycosidases"/>
    <property type="match status" value="1"/>
</dbReference>
<evidence type="ECO:0000256" key="12">
    <source>
        <dbReference type="SAM" id="SignalP"/>
    </source>
</evidence>
<dbReference type="Pfam" id="PF02837">
    <property type="entry name" value="Glyco_hydro_2_N"/>
    <property type="match status" value="1"/>
</dbReference>
<dbReference type="InterPro" id="IPR032312">
    <property type="entry name" value="LacZ_4"/>
</dbReference>
<evidence type="ECO:0000256" key="6">
    <source>
        <dbReference type="ARBA" id="ARBA00012756"/>
    </source>
</evidence>
<keyword evidence="8" id="KW-0378">Hydrolase</keyword>
<dbReference type="PRINTS" id="PR00132">
    <property type="entry name" value="GLHYDRLASE2"/>
</dbReference>
<dbReference type="InterPro" id="IPR006103">
    <property type="entry name" value="Glyco_hydro_2_cat"/>
</dbReference>
<evidence type="ECO:0000256" key="7">
    <source>
        <dbReference type="ARBA" id="ARBA00013303"/>
    </source>
</evidence>
<dbReference type="Gene3D" id="2.70.98.10">
    <property type="match status" value="1"/>
</dbReference>
<dbReference type="Gene3D" id="2.60.40.10">
    <property type="entry name" value="Immunoglobulins"/>
    <property type="match status" value="2"/>
</dbReference>
<protein>
    <recommendedName>
        <fullName evidence="7">Beta-galactosidase</fullName>
        <ecNumber evidence="6">3.2.1.23</ecNumber>
    </recommendedName>
    <alternativeName>
        <fullName evidence="11">Lactase</fullName>
    </alternativeName>
</protein>
<gene>
    <name evidence="14" type="primary">lacZ_3</name>
    <name evidence="14" type="ORF">FUAX_46720</name>
</gene>
<feature type="signal peptide" evidence="12">
    <location>
        <begin position="1"/>
        <end position="19"/>
    </location>
</feature>
<dbReference type="InterPro" id="IPR006102">
    <property type="entry name" value="Ig-like_GH2"/>
</dbReference>
<dbReference type="Gene3D" id="2.60.120.260">
    <property type="entry name" value="Galactose-binding domain-like"/>
    <property type="match status" value="1"/>
</dbReference>
<evidence type="ECO:0000313" key="14">
    <source>
        <dbReference type="EMBL" id="BDD12240.1"/>
    </source>
</evidence>
<dbReference type="GO" id="GO:0005990">
    <property type="term" value="P:lactose catabolic process"/>
    <property type="evidence" value="ECO:0007669"/>
    <property type="project" value="TreeGrafter"/>
</dbReference>
<dbReference type="EC" id="3.2.1.23" evidence="6"/>
<evidence type="ECO:0000256" key="8">
    <source>
        <dbReference type="ARBA" id="ARBA00022801"/>
    </source>
</evidence>
<dbReference type="SUPFAM" id="SSF74650">
    <property type="entry name" value="Galactose mutarotase-like"/>
    <property type="match status" value="1"/>
</dbReference>
<reference evidence="14 15" key="1">
    <citation type="submission" date="2021-12" db="EMBL/GenBank/DDBJ databases">
        <title>Genome sequencing of bacteria with rrn-lacking chromosome and rrn-plasmid.</title>
        <authorList>
            <person name="Anda M."/>
            <person name="Iwasaki W."/>
        </authorList>
    </citation>
    <scope>NUCLEOTIDE SEQUENCE [LARGE SCALE GENOMIC DNA]</scope>
    <source>
        <strain evidence="14 15">DSM 100852</strain>
        <plasmid evidence="14 15">pFA3</plasmid>
    </source>
</reference>
<accession>A0AAU9DI43</accession>
<dbReference type="RefSeq" id="WP_338395381.1">
    <property type="nucleotide sequence ID" value="NZ_AP025317.1"/>
</dbReference>
<comment type="catalytic activity">
    <reaction evidence="1">
        <text>Hydrolysis of terminal non-reducing beta-D-galactose residues in beta-D-galactosides.</text>
        <dbReference type="EC" id="3.2.1.23"/>
    </reaction>
</comment>
<dbReference type="AlphaFoldDB" id="A0AAU9DI43"/>
<evidence type="ECO:0000256" key="3">
    <source>
        <dbReference type="ARBA" id="ARBA00001959"/>
    </source>
</evidence>
<dbReference type="InterPro" id="IPR006104">
    <property type="entry name" value="Glyco_hydro_2_N"/>
</dbReference>
<dbReference type="FunFam" id="3.20.20.80:FF:000018">
    <property type="entry name" value="Beta-galactosidase"/>
    <property type="match status" value="1"/>
</dbReference>
<keyword evidence="15" id="KW-1185">Reference proteome</keyword>
<keyword evidence="10" id="KW-0326">Glycosidase</keyword>
<evidence type="ECO:0000256" key="1">
    <source>
        <dbReference type="ARBA" id="ARBA00001412"/>
    </source>
</evidence>
<dbReference type="InterPro" id="IPR008979">
    <property type="entry name" value="Galactose-bd-like_sf"/>
</dbReference>
<dbReference type="GO" id="GO:0004565">
    <property type="term" value="F:beta-galactosidase activity"/>
    <property type="evidence" value="ECO:0007669"/>
    <property type="project" value="UniProtKB-EC"/>
</dbReference>
<organism evidence="14 15">
    <name type="scientific">Fulvitalea axinellae</name>
    <dbReference type="NCBI Taxonomy" id="1182444"/>
    <lineage>
        <taxon>Bacteria</taxon>
        <taxon>Pseudomonadati</taxon>
        <taxon>Bacteroidota</taxon>
        <taxon>Cytophagia</taxon>
        <taxon>Cytophagales</taxon>
        <taxon>Persicobacteraceae</taxon>
        <taxon>Fulvitalea</taxon>
    </lineage>
</organism>
<keyword evidence="12" id="KW-0732">Signal</keyword>
<dbReference type="Gene3D" id="3.20.20.80">
    <property type="entry name" value="Glycosidases"/>
    <property type="match status" value="1"/>
</dbReference>
<comment type="subunit">
    <text evidence="5">Monomer.</text>
</comment>
<dbReference type="SUPFAM" id="SSF49785">
    <property type="entry name" value="Galactose-binding domain-like"/>
    <property type="match status" value="1"/>
</dbReference>
<evidence type="ECO:0000256" key="10">
    <source>
        <dbReference type="ARBA" id="ARBA00023295"/>
    </source>
</evidence>
<feature type="domain" description="Beta galactosidase small chain/" evidence="13">
    <location>
        <begin position="758"/>
        <end position="1034"/>
    </location>
</feature>
<name>A0AAU9DI43_9BACT</name>
<dbReference type="InterPro" id="IPR036156">
    <property type="entry name" value="Beta-gal/glucu_dom_sf"/>
</dbReference>
<comment type="cofactor">
    <cofactor evidence="3">
        <name>Na(+)</name>
        <dbReference type="ChEBI" id="CHEBI:29101"/>
    </cofactor>
</comment>
<dbReference type="GO" id="GO:0030246">
    <property type="term" value="F:carbohydrate binding"/>
    <property type="evidence" value="ECO:0007669"/>
    <property type="project" value="InterPro"/>
</dbReference>
<dbReference type="SMART" id="SM01038">
    <property type="entry name" value="Bgal_small_N"/>
    <property type="match status" value="1"/>
</dbReference>
<dbReference type="InterPro" id="IPR006101">
    <property type="entry name" value="Glyco_hydro_2"/>
</dbReference>
<dbReference type="InterPro" id="IPR011013">
    <property type="entry name" value="Gal_mutarotase_sf_dom"/>
</dbReference>
<dbReference type="PANTHER" id="PTHR46323">
    <property type="entry name" value="BETA-GALACTOSIDASE"/>
    <property type="match status" value="1"/>
</dbReference>
<dbReference type="InterPro" id="IPR014718">
    <property type="entry name" value="GH-type_carb-bd"/>
</dbReference>
<evidence type="ECO:0000259" key="13">
    <source>
        <dbReference type="SMART" id="SM01038"/>
    </source>
</evidence>
<proteinExistence type="inferred from homology"/>
<dbReference type="InterPro" id="IPR050347">
    <property type="entry name" value="Bact_Beta-galactosidase"/>
</dbReference>
<dbReference type="EMBL" id="AP025317">
    <property type="protein sequence ID" value="BDD12240.1"/>
    <property type="molecule type" value="Genomic_DNA"/>
</dbReference>
<evidence type="ECO:0000256" key="2">
    <source>
        <dbReference type="ARBA" id="ARBA00001913"/>
    </source>
</evidence>
<evidence type="ECO:0000313" key="15">
    <source>
        <dbReference type="Proteomes" id="UP001348817"/>
    </source>
</evidence>
<evidence type="ECO:0000256" key="9">
    <source>
        <dbReference type="ARBA" id="ARBA00022837"/>
    </source>
</evidence>
<dbReference type="KEGG" id="fax:FUAX_46720"/>
<geneLocation type="plasmid" evidence="14 15">
    <name>pFA3</name>
</geneLocation>
<keyword evidence="14" id="KW-0614">Plasmid</keyword>
<dbReference type="Pfam" id="PF02929">
    <property type="entry name" value="Bgal_small_N"/>
    <property type="match status" value="1"/>
</dbReference>
<feature type="chain" id="PRO_5043684063" description="Beta-galactosidase" evidence="12">
    <location>
        <begin position="20"/>
        <end position="1058"/>
    </location>
</feature>
<keyword evidence="9" id="KW-0106">Calcium</keyword>
<sequence>MLRCKYLLLLALVSCFACGPNREPHDWEDPSVIQVNKLPARATFFSFESEELAVGAEPSKSKYYRSLNGTWKFNWVRKPADRPVDFYKEGYDLSRWKDIDVPSNWELKGYGVPHYLDVEYPFKPEPPYIPNDYNPVGSYVREFEAPEGWDGRRTVIHFGAVKSAFYVWLNGEKIGYSQGSKLPGEFDITDKIRKGKNKLALEVYRWSDGSYLEDQDFWRVSGIERDVYLYSQPAVRVDDFFVTSNLDENYRHGKFNLDIRMVNASGSKANGQVEAILLKGYDEVFKLKKDIGEFASGDTLDVNFQKLVEDPAQWTAETPDLYTLLVNVKDGKGNVTGSFTQDVGFRTVETKGGQFLVNGKAVYIRGVNRHEHDPVNGHVVDEASMIEDIRLMKAYNINSVRLSHYPNDPKWYSLCNRYGLYVIDEANVESHGWHIGDTTKTLANNPDWELAHVDRVIRMVERDKNQPCIVTWSLGNEAGMGHNFRQGYLWAKNRDKTRPVQYEMAQYTNYSDIRAPMYYTAAKMERYVQKYQDRPLILCEYAHAMGNSVGNLQDYWDVFEKYPQLQGGFIWDWVDQGLLKKNVRGKEYWAYGGDFKHGEVDNDTTFCLNGLVLADRTPKPHINEVKKVYQPIKVIPENIRNGKMKVINKHAFRNLSEFAGKYELMADGKIIRKGELKDIDLAPGDTADFKVPVVYGAKPGTEYFLKVSYFTKTERNLVPENHLVAWDQYQLPIKSGKIYIDRESLPVITYDDMSAEFKIQTENFSLAFNKTDGSLSSYIYENRELIRRGLKPNFWRAPNDNELGNGMPARTSVWKRASDSLRLIKFDHARPEKNVVTVDVTYNCGGIAHQFVKYTVYGNGTVDVETKLEPLKDSLPEMPRWGMVMHLREPFDHVKWFGRGPHESYRDRKTSAEIGLFEGSVWDQYFPYPRPQEYGNKTDVRWMNVYNKDRGTGLLVTGDPILNANVHRHDLKAIDHPGAGHKNRHSIDVKPKMYSALYLDFEHTGVGGDNSWGAKALEKYTLYPKRMKFQFSLSPVNVNKQNVVQLSKKRIRKSDTPT</sequence>
<evidence type="ECO:0000256" key="11">
    <source>
        <dbReference type="ARBA" id="ARBA00032230"/>
    </source>
</evidence>
<dbReference type="GO" id="GO:0009341">
    <property type="term" value="C:beta-galactosidase complex"/>
    <property type="evidence" value="ECO:0007669"/>
    <property type="project" value="InterPro"/>
</dbReference>
<comment type="similarity">
    <text evidence="4">Belongs to the glycosyl hydrolase 2 family.</text>
</comment>
<evidence type="ECO:0000256" key="4">
    <source>
        <dbReference type="ARBA" id="ARBA00007401"/>
    </source>
</evidence>
<dbReference type="PANTHER" id="PTHR46323:SF2">
    <property type="entry name" value="BETA-GALACTOSIDASE"/>
    <property type="match status" value="1"/>
</dbReference>
<dbReference type="Pfam" id="PF02836">
    <property type="entry name" value="Glyco_hydro_2_C"/>
    <property type="match status" value="1"/>
</dbReference>
<dbReference type="Pfam" id="PF00703">
    <property type="entry name" value="Glyco_hydro_2"/>
    <property type="match status" value="1"/>
</dbReference>
<evidence type="ECO:0000256" key="5">
    <source>
        <dbReference type="ARBA" id="ARBA00011245"/>
    </source>
</evidence>
<dbReference type="InterPro" id="IPR013783">
    <property type="entry name" value="Ig-like_fold"/>
</dbReference>
<dbReference type="InterPro" id="IPR017853">
    <property type="entry name" value="GH"/>
</dbReference>
<dbReference type="Proteomes" id="UP001348817">
    <property type="component" value="Plasmid pFA3"/>
</dbReference>
<comment type="cofactor">
    <cofactor evidence="2">
        <name>Ca(2+)</name>
        <dbReference type="ChEBI" id="CHEBI:29108"/>
    </cofactor>
</comment>